<reference evidence="1" key="1">
    <citation type="submission" date="2014-11" db="EMBL/GenBank/DDBJ databases">
        <authorList>
            <person name="Amaro Gonzalez C."/>
        </authorList>
    </citation>
    <scope>NUCLEOTIDE SEQUENCE</scope>
</reference>
<evidence type="ECO:0000313" key="1">
    <source>
        <dbReference type="EMBL" id="JAH20939.1"/>
    </source>
</evidence>
<proteinExistence type="predicted"/>
<organism evidence="1">
    <name type="scientific">Anguilla anguilla</name>
    <name type="common">European freshwater eel</name>
    <name type="synonym">Muraena anguilla</name>
    <dbReference type="NCBI Taxonomy" id="7936"/>
    <lineage>
        <taxon>Eukaryota</taxon>
        <taxon>Metazoa</taxon>
        <taxon>Chordata</taxon>
        <taxon>Craniata</taxon>
        <taxon>Vertebrata</taxon>
        <taxon>Euteleostomi</taxon>
        <taxon>Actinopterygii</taxon>
        <taxon>Neopterygii</taxon>
        <taxon>Teleostei</taxon>
        <taxon>Anguilliformes</taxon>
        <taxon>Anguillidae</taxon>
        <taxon>Anguilla</taxon>
    </lineage>
</organism>
<dbReference type="EMBL" id="GBXM01087638">
    <property type="protein sequence ID" value="JAH20939.1"/>
    <property type="molecule type" value="Transcribed_RNA"/>
</dbReference>
<reference evidence="1" key="2">
    <citation type="journal article" date="2015" name="Fish Shellfish Immunol.">
        <title>Early steps in the European eel (Anguilla anguilla)-Vibrio vulnificus interaction in the gills: Role of the RtxA13 toxin.</title>
        <authorList>
            <person name="Callol A."/>
            <person name="Pajuelo D."/>
            <person name="Ebbesson L."/>
            <person name="Teles M."/>
            <person name="MacKenzie S."/>
            <person name="Amaro C."/>
        </authorList>
    </citation>
    <scope>NUCLEOTIDE SEQUENCE</scope>
</reference>
<accession>A0A0E9QVT6</accession>
<protein>
    <submittedName>
        <fullName evidence="1">Uncharacterized protein</fullName>
    </submittedName>
</protein>
<dbReference type="AlphaFoldDB" id="A0A0E9QVT6"/>
<name>A0A0E9QVT6_ANGAN</name>
<sequence>MTQITETQANTKKVKQKATISFS</sequence>